<feature type="compositionally biased region" description="Basic residues" evidence="2">
    <location>
        <begin position="1"/>
        <end position="18"/>
    </location>
</feature>
<protein>
    <submittedName>
        <fullName evidence="3">Uncharacterized protein</fullName>
    </submittedName>
</protein>
<keyword evidence="4" id="KW-1185">Reference proteome</keyword>
<proteinExistence type="predicted"/>
<evidence type="ECO:0000256" key="2">
    <source>
        <dbReference type="SAM" id="MobiDB-lite"/>
    </source>
</evidence>
<feature type="region of interest" description="Disordered" evidence="2">
    <location>
        <begin position="165"/>
        <end position="184"/>
    </location>
</feature>
<gene>
    <name evidence="3" type="ORF">Fcan01_05977</name>
</gene>
<feature type="compositionally biased region" description="Low complexity" evidence="2">
    <location>
        <begin position="330"/>
        <end position="340"/>
    </location>
</feature>
<accession>A0A226ERM8</accession>
<evidence type="ECO:0000313" key="4">
    <source>
        <dbReference type="Proteomes" id="UP000198287"/>
    </source>
</evidence>
<feature type="coiled-coil region" evidence="1">
    <location>
        <begin position="219"/>
        <end position="246"/>
    </location>
</feature>
<dbReference type="AlphaFoldDB" id="A0A226ERM8"/>
<dbReference type="OMA" id="YNRITHR"/>
<dbReference type="EMBL" id="LNIX01000002">
    <property type="protein sequence ID" value="OXA59807.1"/>
    <property type="molecule type" value="Genomic_DNA"/>
</dbReference>
<keyword evidence="1" id="KW-0175">Coiled coil</keyword>
<name>A0A226ERM8_FOLCA</name>
<organism evidence="3 4">
    <name type="scientific">Folsomia candida</name>
    <name type="common">Springtail</name>
    <dbReference type="NCBI Taxonomy" id="158441"/>
    <lineage>
        <taxon>Eukaryota</taxon>
        <taxon>Metazoa</taxon>
        <taxon>Ecdysozoa</taxon>
        <taxon>Arthropoda</taxon>
        <taxon>Hexapoda</taxon>
        <taxon>Collembola</taxon>
        <taxon>Entomobryomorpha</taxon>
        <taxon>Isotomoidea</taxon>
        <taxon>Isotomidae</taxon>
        <taxon>Proisotominae</taxon>
        <taxon>Folsomia</taxon>
    </lineage>
</organism>
<evidence type="ECO:0000313" key="3">
    <source>
        <dbReference type="EMBL" id="OXA59807.1"/>
    </source>
</evidence>
<dbReference type="Proteomes" id="UP000198287">
    <property type="component" value="Unassembled WGS sequence"/>
</dbReference>
<reference evidence="3 4" key="1">
    <citation type="submission" date="2015-12" db="EMBL/GenBank/DDBJ databases">
        <title>The genome of Folsomia candida.</title>
        <authorList>
            <person name="Faddeeva A."/>
            <person name="Derks M.F."/>
            <person name="Anvar Y."/>
            <person name="Smit S."/>
            <person name="Van Straalen N."/>
            <person name="Roelofs D."/>
        </authorList>
    </citation>
    <scope>NUCLEOTIDE SEQUENCE [LARGE SCALE GENOMIC DNA]</scope>
    <source>
        <strain evidence="3 4">VU population</strain>
        <tissue evidence="3">Whole body</tissue>
    </source>
</reference>
<evidence type="ECO:0000256" key="1">
    <source>
        <dbReference type="SAM" id="Coils"/>
    </source>
</evidence>
<feature type="region of interest" description="Disordered" evidence="2">
    <location>
        <begin position="287"/>
        <end position="347"/>
    </location>
</feature>
<comment type="caution">
    <text evidence="3">The sequence shown here is derived from an EMBL/GenBank/DDBJ whole genome shotgun (WGS) entry which is preliminary data.</text>
</comment>
<sequence length="413" mass="45939">MGKHRNSSPKSRSSKKQPRLNDDCAGGSRQNPSPILTSTPQATATNNGSTPEPRVDLDTYYKMRGLSLSRALRLNRSYVGHEGPVTAKACRGLVYLDLYVPPEGYTEADVPNIEDLPYSQPLEDDNVSPAIRIAAMYKMKEKPVVRDKDYDSDEEFQKLYNRITHRSPDKENSPQVVKQESMKLDTATDSELKMEEMSLSFNTSTSSFPDWGDLNDSALVRCTEAAEEAEQNLQEQNKKNKETDNDFSIINIVTENNTGIRNQTINDITIGSIPLNPTVSNICVDTPKSAKGISRRDARRGQVMKSSRRSSSSTSSSLNTVEKMTVPVGSESKSISQSSSYRKQGNHHVSRTLLWNDNDVAPAPPAQVTNKIGDFESDDDDEIFSQIPIPDDIVENVVNYTTNGANYKPDMRM</sequence>
<feature type="compositionally biased region" description="Polar residues" evidence="2">
    <location>
        <begin position="28"/>
        <end position="50"/>
    </location>
</feature>
<feature type="region of interest" description="Disordered" evidence="2">
    <location>
        <begin position="1"/>
        <end position="56"/>
    </location>
</feature>